<proteinExistence type="predicted"/>
<comment type="caution">
    <text evidence="1">The sequence shown here is derived from an EMBL/GenBank/DDBJ whole genome shotgun (WGS) entry which is preliminary data.</text>
</comment>
<keyword evidence="1" id="KW-0489">Methyltransferase</keyword>
<dbReference type="OrthoDB" id="5298787at2"/>
<dbReference type="GO" id="GO:0008168">
    <property type="term" value="F:methyltransferase activity"/>
    <property type="evidence" value="ECO:0007669"/>
    <property type="project" value="UniProtKB-KW"/>
</dbReference>
<dbReference type="Gene3D" id="3.40.50.150">
    <property type="entry name" value="Vaccinia Virus protein VP39"/>
    <property type="match status" value="1"/>
</dbReference>
<gene>
    <name evidence="1" type="ORF">SAMN05660686_01631</name>
</gene>
<dbReference type="Proteomes" id="UP000198615">
    <property type="component" value="Unassembled WGS sequence"/>
</dbReference>
<dbReference type="Pfam" id="PF13489">
    <property type="entry name" value="Methyltransf_23"/>
    <property type="match status" value="1"/>
</dbReference>
<evidence type="ECO:0000313" key="2">
    <source>
        <dbReference type="Proteomes" id="UP000198615"/>
    </source>
</evidence>
<protein>
    <submittedName>
        <fullName evidence="1">Methyltransferase domain-containing protein</fullName>
    </submittedName>
</protein>
<dbReference type="CDD" id="cd02440">
    <property type="entry name" value="AdoMet_MTases"/>
    <property type="match status" value="1"/>
</dbReference>
<organism evidence="1 2">
    <name type="scientific">Thalassobaculum litoreum DSM 18839</name>
    <dbReference type="NCBI Taxonomy" id="1123362"/>
    <lineage>
        <taxon>Bacteria</taxon>
        <taxon>Pseudomonadati</taxon>
        <taxon>Pseudomonadota</taxon>
        <taxon>Alphaproteobacteria</taxon>
        <taxon>Rhodospirillales</taxon>
        <taxon>Thalassobaculaceae</taxon>
        <taxon>Thalassobaculum</taxon>
    </lineage>
</organism>
<dbReference type="RefSeq" id="WP_093149507.1">
    <property type="nucleotide sequence ID" value="NZ_FNBW01000004.1"/>
</dbReference>
<evidence type="ECO:0000313" key="1">
    <source>
        <dbReference type="EMBL" id="SDF54946.1"/>
    </source>
</evidence>
<accession>A0A8G2BH57</accession>
<reference evidence="1 2" key="1">
    <citation type="submission" date="2016-10" db="EMBL/GenBank/DDBJ databases">
        <authorList>
            <person name="Varghese N."/>
            <person name="Submissions S."/>
        </authorList>
    </citation>
    <scope>NUCLEOTIDE SEQUENCE [LARGE SCALE GENOMIC DNA]</scope>
    <source>
        <strain evidence="1 2">DSM 18839</strain>
    </source>
</reference>
<name>A0A8G2BH57_9PROT</name>
<dbReference type="EMBL" id="FNBW01000004">
    <property type="protein sequence ID" value="SDF54946.1"/>
    <property type="molecule type" value="Genomic_DNA"/>
</dbReference>
<dbReference type="AlphaFoldDB" id="A0A8G2BH57"/>
<keyword evidence="1" id="KW-0808">Transferase</keyword>
<dbReference type="GO" id="GO:0032259">
    <property type="term" value="P:methylation"/>
    <property type="evidence" value="ECO:0007669"/>
    <property type="project" value="UniProtKB-KW"/>
</dbReference>
<sequence length="196" mass="21560">MTADPEPGRETATQEPSAWVARFAPMIPEGGTVLDVACGSGRHARMFRDRGHPVVVLDRDVVGVSDMAVDPEVEIVARDLESGRPWPLEGRSFAGVVVVNYLHRPLFPALVRSVAPGGVLIYETFAAGNERFGKPSNPNFLLHREELLIAVRPELQVVAYEDLEEQAPRHAVKQRVVAVRPEKPPAYSPAWRSSLP</sequence>
<dbReference type="SUPFAM" id="SSF53335">
    <property type="entry name" value="S-adenosyl-L-methionine-dependent methyltransferases"/>
    <property type="match status" value="1"/>
</dbReference>
<keyword evidence="2" id="KW-1185">Reference proteome</keyword>
<dbReference type="InterPro" id="IPR029063">
    <property type="entry name" value="SAM-dependent_MTases_sf"/>
</dbReference>